<sequence>MCDFCTKCTKKLEADPRDSCNSEFETHKRDYKLYFEIKNKYINEASNNVTVLVCEFDYAQNFAVPKLNVTSQFYKRLLWLYAFNIHIHNDRTSFMYNFMKHQAKKNAD</sequence>
<evidence type="ECO:0000313" key="2">
    <source>
        <dbReference type="Proteomes" id="UP000036403"/>
    </source>
</evidence>
<accession>A0A0J7MXK7</accession>
<proteinExistence type="predicted"/>
<gene>
    <name evidence="1" type="ORF">RF55_16480</name>
</gene>
<dbReference type="Proteomes" id="UP000036403">
    <property type="component" value="Unassembled WGS sequence"/>
</dbReference>
<reference evidence="1 2" key="1">
    <citation type="submission" date="2015-04" db="EMBL/GenBank/DDBJ databases">
        <title>Lasius niger genome sequencing.</title>
        <authorList>
            <person name="Konorov E.A."/>
            <person name="Nikitin M.A."/>
            <person name="Kirill M.V."/>
            <person name="Chang P."/>
        </authorList>
    </citation>
    <scope>NUCLEOTIDE SEQUENCE [LARGE SCALE GENOMIC DNA]</scope>
    <source>
        <tissue evidence="1">Whole</tissue>
    </source>
</reference>
<dbReference type="AlphaFoldDB" id="A0A0J7MXK7"/>
<dbReference type="OrthoDB" id="7604615at2759"/>
<dbReference type="PaxDb" id="67767-A0A0J7MXK7"/>
<dbReference type="EMBL" id="LBMM01014546">
    <property type="protein sequence ID" value="KMQ85145.1"/>
    <property type="molecule type" value="Genomic_DNA"/>
</dbReference>
<name>A0A0J7MXK7_LASNI</name>
<organism evidence="1 2">
    <name type="scientific">Lasius niger</name>
    <name type="common">Black garden ant</name>
    <dbReference type="NCBI Taxonomy" id="67767"/>
    <lineage>
        <taxon>Eukaryota</taxon>
        <taxon>Metazoa</taxon>
        <taxon>Ecdysozoa</taxon>
        <taxon>Arthropoda</taxon>
        <taxon>Hexapoda</taxon>
        <taxon>Insecta</taxon>
        <taxon>Pterygota</taxon>
        <taxon>Neoptera</taxon>
        <taxon>Endopterygota</taxon>
        <taxon>Hymenoptera</taxon>
        <taxon>Apocrita</taxon>
        <taxon>Aculeata</taxon>
        <taxon>Formicoidea</taxon>
        <taxon>Formicidae</taxon>
        <taxon>Formicinae</taxon>
        <taxon>Lasius</taxon>
        <taxon>Lasius</taxon>
    </lineage>
</organism>
<protein>
    <submittedName>
        <fullName evidence="1">Uncharacterized protein</fullName>
    </submittedName>
</protein>
<evidence type="ECO:0000313" key="1">
    <source>
        <dbReference type="EMBL" id="KMQ85145.1"/>
    </source>
</evidence>
<comment type="caution">
    <text evidence="1">The sequence shown here is derived from an EMBL/GenBank/DDBJ whole genome shotgun (WGS) entry which is preliminary data.</text>
</comment>
<keyword evidence="2" id="KW-1185">Reference proteome</keyword>